<dbReference type="OrthoDB" id="9816061at2"/>
<keyword evidence="5" id="KW-0732">Signal</keyword>
<keyword evidence="2" id="KW-0479">Metal-binding</keyword>
<evidence type="ECO:0000259" key="6">
    <source>
        <dbReference type="Pfam" id="PF00127"/>
    </source>
</evidence>
<reference evidence="7 8" key="1">
    <citation type="submission" date="2018-03" db="EMBL/GenBank/DDBJ databases">
        <title>Genome sequencing of Simplicispira sp.</title>
        <authorList>
            <person name="Kim S.-J."/>
            <person name="Heo J."/>
            <person name="Kwon S.-W."/>
        </authorList>
    </citation>
    <scope>NUCLEOTIDE SEQUENCE [LARGE SCALE GENOMIC DNA]</scope>
    <source>
        <strain evidence="7 8">SC1-8</strain>
    </source>
</reference>
<evidence type="ECO:0000313" key="8">
    <source>
        <dbReference type="Proteomes" id="UP000239326"/>
    </source>
</evidence>
<dbReference type="SUPFAM" id="SSF49503">
    <property type="entry name" value="Cupredoxins"/>
    <property type="match status" value="1"/>
</dbReference>
<dbReference type="Proteomes" id="UP000239326">
    <property type="component" value="Chromosome"/>
</dbReference>
<dbReference type="GO" id="GO:0009055">
    <property type="term" value="F:electron transfer activity"/>
    <property type="evidence" value="ECO:0007669"/>
    <property type="project" value="InterPro"/>
</dbReference>
<dbReference type="Pfam" id="PF00127">
    <property type="entry name" value="Copper-bind"/>
    <property type="match status" value="1"/>
</dbReference>
<feature type="chain" id="PRO_5015757556" description="Blue (type 1) copper domain-containing protein" evidence="5">
    <location>
        <begin position="20"/>
        <end position="176"/>
    </location>
</feature>
<dbReference type="InterPro" id="IPR000923">
    <property type="entry name" value="BlueCu_1"/>
</dbReference>
<dbReference type="InterPro" id="IPR050845">
    <property type="entry name" value="Cu-binding_ET"/>
</dbReference>
<dbReference type="Gene3D" id="2.60.40.420">
    <property type="entry name" value="Cupredoxins - blue copper proteins"/>
    <property type="match status" value="1"/>
</dbReference>
<organism evidence="7 8">
    <name type="scientific">Simplicispira suum</name>
    <dbReference type="NCBI Taxonomy" id="2109915"/>
    <lineage>
        <taxon>Bacteria</taxon>
        <taxon>Pseudomonadati</taxon>
        <taxon>Pseudomonadota</taxon>
        <taxon>Betaproteobacteria</taxon>
        <taxon>Burkholderiales</taxon>
        <taxon>Comamonadaceae</taxon>
        <taxon>Simplicispira</taxon>
    </lineage>
</organism>
<keyword evidence="8" id="KW-1185">Reference proteome</keyword>
<gene>
    <name evidence="7" type="ORF">C6571_10845</name>
</gene>
<evidence type="ECO:0000256" key="4">
    <source>
        <dbReference type="ARBA" id="ARBA00023008"/>
    </source>
</evidence>
<evidence type="ECO:0000256" key="5">
    <source>
        <dbReference type="SAM" id="SignalP"/>
    </source>
</evidence>
<sequence length="176" mass="18427">MNKLICTLALSALPAFAFAAGDHGSHGDAKAGTAPAAGHAMAGMQEMHNDMHASLAGMAGDASRVSRTIAVEMDDTMRFTPGDLSVKAGETVRFFIVNKGKVPHEMVIGTSEEIAEHAEMMKKMPGMAHKEANQITLAPGQRGGIVWQFGKAGTVTYACLVPGHKEAGMVGTVEVH</sequence>
<dbReference type="PANTHER" id="PTHR38439">
    <property type="entry name" value="AURACYANIN-B"/>
    <property type="match status" value="1"/>
</dbReference>
<dbReference type="PANTHER" id="PTHR38439:SF3">
    <property type="entry name" value="COPPER-RESISTANT CUPROPROTEIN COPI"/>
    <property type="match status" value="1"/>
</dbReference>
<name>A0A2S0N0R3_9BURK</name>
<dbReference type="RefSeq" id="WP_106446693.1">
    <property type="nucleotide sequence ID" value="NZ_CP027669.1"/>
</dbReference>
<dbReference type="CDD" id="cd04211">
    <property type="entry name" value="Cupredoxin_like_2"/>
    <property type="match status" value="1"/>
</dbReference>
<keyword evidence="3" id="KW-0574">Periplasm</keyword>
<feature type="domain" description="Blue (type 1) copper" evidence="6">
    <location>
        <begin position="71"/>
        <end position="175"/>
    </location>
</feature>
<dbReference type="InterPro" id="IPR008972">
    <property type="entry name" value="Cupredoxin"/>
</dbReference>
<evidence type="ECO:0000313" key="7">
    <source>
        <dbReference type="EMBL" id="AVO41716.1"/>
    </source>
</evidence>
<protein>
    <recommendedName>
        <fullName evidence="6">Blue (type 1) copper domain-containing protein</fullName>
    </recommendedName>
</protein>
<dbReference type="AlphaFoldDB" id="A0A2S0N0R3"/>
<proteinExistence type="predicted"/>
<dbReference type="KEGG" id="simp:C6571_10845"/>
<dbReference type="EMBL" id="CP027669">
    <property type="protein sequence ID" value="AVO41716.1"/>
    <property type="molecule type" value="Genomic_DNA"/>
</dbReference>
<dbReference type="GO" id="GO:0042597">
    <property type="term" value="C:periplasmic space"/>
    <property type="evidence" value="ECO:0007669"/>
    <property type="project" value="UniProtKB-SubCell"/>
</dbReference>
<feature type="signal peptide" evidence="5">
    <location>
        <begin position="1"/>
        <end position="19"/>
    </location>
</feature>
<evidence type="ECO:0000256" key="2">
    <source>
        <dbReference type="ARBA" id="ARBA00022723"/>
    </source>
</evidence>
<dbReference type="GO" id="GO:0005507">
    <property type="term" value="F:copper ion binding"/>
    <property type="evidence" value="ECO:0007669"/>
    <property type="project" value="InterPro"/>
</dbReference>
<comment type="subcellular location">
    <subcellularLocation>
        <location evidence="1">Periplasm</location>
    </subcellularLocation>
</comment>
<accession>A0A2S0N0R3</accession>
<evidence type="ECO:0000256" key="1">
    <source>
        <dbReference type="ARBA" id="ARBA00004418"/>
    </source>
</evidence>
<keyword evidence="4" id="KW-0186">Copper</keyword>
<evidence type="ECO:0000256" key="3">
    <source>
        <dbReference type="ARBA" id="ARBA00022764"/>
    </source>
</evidence>